<dbReference type="STRING" id="1423796.FC24_GL002150"/>
<dbReference type="OrthoDB" id="2843358at2"/>
<dbReference type="InterPro" id="IPR006724">
    <property type="entry name" value="Phage_TTP"/>
</dbReference>
<protein>
    <recommendedName>
        <fullName evidence="3">Phage tail protein</fullName>
    </recommendedName>
</protein>
<dbReference type="Pfam" id="PF04630">
    <property type="entry name" value="Phage_TTP_1"/>
    <property type="match status" value="1"/>
</dbReference>
<dbReference type="RefSeq" id="WP_057874478.1">
    <property type="nucleotide sequence ID" value="NZ_AYYI01000070.1"/>
</dbReference>
<reference evidence="1 2" key="1">
    <citation type="journal article" date="2015" name="Genome Announc.">
        <title>Expanding the biotechnology potential of lactobacilli through comparative genomics of 213 strains and associated genera.</title>
        <authorList>
            <person name="Sun Z."/>
            <person name="Harris H.M."/>
            <person name="McCann A."/>
            <person name="Guo C."/>
            <person name="Argimon S."/>
            <person name="Zhang W."/>
            <person name="Yang X."/>
            <person name="Jeffery I.B."/>
            <person name="Cooney J.C."/>
            <person name="Kagawa T.F."/>
            <person name="Liu W."/>
            <person name="Song Y."/>
            <person name="Salvetti E."/>
            <person name="Wrobel A."/>
            <person name="Rasinkangas P."/>
            <person name="Parkhill J."/>
            <person name="Rea M.C."/>
            <person name="O'Sullivan O."/>
            <person name="Ritari J."/>
            <person name="Douillard F.P."/>
            <person name="Paul Ross R."/>
            <person name="Yang R."/>
            <person name="Briner A.E."/>
            <person name="Felis G.E."/>
            <person name="de Vos W.M."/>
            <person name="Barrangou R."/>
            <person name="Klaenhammer T.R."/>
            <person name="Caufield P.W."/>
            <person name="Cui Y."/>
            <person name="Zhang H."/>
            <person name="O'Toole P.W."/>
        </authorList>
    </citation>
    <scope>NUCLEOTIDE SEQUENCE [LARGE SCALE GENOMIC DNA]</scope>
    <source>
        <strain evidence="1 2">DSM 20253</strain>
    </source>
</reference>
<evidence type="ECO:0000313" key="2">
    <source>
        <dbReference type="Proteomes" id="UP000051638"/>
    </source>
</evidence>
<evidence type="ECO:0000313" key="1">
    <source>
        <dbReference type="EMBL" id="KRM95333.1"/>
    </source>
</evidence>
<name>A0A0R2CV99_9LACO</name>
<dbReference type="InterPro" id="IPR006490">
    <property type="entry name" value="Maj_tail_phi13"/>
</dbReference>
<comment type="caution">
    <text evidence="1">The sequence shown here is derived from an EMBL/GenBank/DDBJ whole genome shotgun (WGS) entry which is preliminary data.</text>
</comment>
<dbReference type="EMBL" id="AYYI01000070">
    <property type="protein sequence ID" value="KRM95333.1"/>
    <property type="molecule type" value="Genomic_DNA"/>
</dbReference>
<evidence type="ECO:0008006" key="3">
    <source>
        <dbReference type="Google" id="ProtNLM"/>
    </source>
</evidence>
<accession>A0A0R2CV99</accession>
<dbReference type="Proteomes" id="UP000051638">
    <property type="component" value="Unassembled WGS sequence"/>
</dbReference>
<gene>
    <name evidence="1" type="ORF">FC24_GL002150</name>
</gene>
<proteinExistence type="predicted"/>
<sequence>MAKNYHSFTGLTEFYYQVQGEDVKEIKDPERIRYLQEISVSKEQELEEAHGDDQVAEIAVANGTIEVEAGFHKLPLEDRIALFGLETSEDGLVAVGNDTPPYVAVMFAKTMEDGSREYVGLPKGIFTFSEIEGKTKEDSVEFSSDSSKGKFMQAPVAGFSEEKSMLMGHDPKGTTTMRDAIRKAIFETEDGDTDKPDATATYNGGALYTDQIKYK</sequence>
<dbReference type="AlphaFoldDB" id="A0A0R2CV99"/>
<dbReference type="NCBIfam" id="TIGR01603">
    <property type="entry name" value="maj_tail_phi13"/>
    <property type="match status" value="1"/>
</dbReference>
<dbReference type="PATRIC" id="fig|1423796.3.peg.2180"/>
<keyword evidence="2" id="KW-1185">Reference proteome</keyword>
<organism evidence="1 2">
    <name type="scientific">Loigolactobacillus rennini DSM 20253</name>
    <dbReference type="NCBI Taxonomy" id="1423796"/>
    <lineage>
        <taxon>Bacteria</taxon>
        <taxon>Bacillati</taxon>
        <taxon>Bacillota</taxon>
        <taxon>Bacilli</taxon>
        <taxon>Lactobacillales</taxon>
        <taxon>Lactobacillaceae</taxon>
        <taxon>Loigolactobacillus</taxon>
    </lineage>
</organism>